<organism evidence="5">
    <name type="scientific">Vannella robusta</name>
    <dbReference type="NCBI Taxonomy" id="1487602"/>
    <lineage>
        <taxon>Eukaryota</taxon>
        <taxon>Amoebozoa</taxon>
        <taxon>Discosea</taxon>
        <taxon>Flabellinia</taxon>
        <taxon>Vannellidae</taxon>
        <taxon>Vannella</taxon>
    </lineage>
</organism>
<dbReference type="GO" id="GO:0006538">
    <property type="term" value="P:L-glutamate catabolic process"/>
    <property type="evidence" value="ECO:0007669"/>
    <property type="project" value="TreeGrafter"/>
</dbReference>
<dbReference type="InterPro" id="IPR006096">
    <property type="entry name" value="Glu/Leu/Phe/Val/Trp_DH_C"/>
</dbReference>
<keyword evidence="2" id="KW-0560">Oxidoreductase</keyword>
<dbReference type="AlphaFoldDB" id="A0A7S4I5S4"/>
<name>A0A7S4I5S4_9EUKA</name>
<proteinExistence type="inferred from homology"/>
<dbReference type="PANTHER" id="PTHR11606">
    <property type="entry name" value="GLUTAMATE DEHYDROGENASE"/>
    <property type="match status" value="1"/>
</dbReference>
<protein>
    <recommendedName>
        <fullName evidence="4">Glutamate/phenylalanine/leucine/valine/L-tryptophan dehydrogenase C-terminal domain-containing protein</fullName>
    </recommendedName>
</protein>
<keyword evidence="3" id="KW-0520">NAD</keyword>
<sequence>MKPRKIAKHITALYAAKMLNATSSTRSLSLRLQQEKKTGAIYIVPSQPEIRKGNPSEALELRIEREYLQEGYQKAREDLCQGNAFRVQVFRTAGTVSFSSKTKLRMYFVQQSKFPTDEPVDIKEPIDLLKIGDSRYVDAASDVFQKDLVLVLSNAQNQLGPAVKVIELSTTEEIRIVVAYRHGTTHNFFSGLTALYHYYGLHSNRKYIERYNNGLCSYSLYLYKNEEEGNPKSLLELGESVAKDASLIYVLPRTSLSELFREGKLNAKEVTYAYAVWKFAHQFFTCCGSTGSINMEDVSKTVKREMMTEARVKEVIFSHLEIIRLLYSDFEARFLPNGPAYVDGMEEIQNKITRTAVSDIDMKILFCMCKFNSHILKTNFYKNGKIALSFRLDPVFIQHSDYSRVPHAIFFVVGAEFRGFHVRFVDVARGGIRIIRSANAAAFAMNVSSLFEENYNLALTQQRKNKDIPEGGSKGTILLSTDHQDKASVAFQKYVDALLDLLLPGDEIRDYLGVEELLFLGPDEGTADYMNWASQHAKERKYRFWKAFTTGKSRELGGIPHDFYGMTTRSIHQYVLGILNKKELNEEKMRKFQTGGPDGDLGSNEIKISKDNTIGIVDGSGVLYDPEGINREELLRLANERLMSNHFDTAKLSSSGFYISVQDTDRVLPDGTKVDSGLMFRNTFHLQGKFLFGTDMFVPCGGRPAAVNGSNVHMLWDETKKSPMFQYIVEGANLFFTQDARLQLEKWGVVLFKDASANKGGVTSSSLEVLAALSLNDEEFAEHMQVRGDTVPPFYAEYVREVHRIIEDHARCEFECLWKEHAKTKVPLSVLSDLVSEKINRLNDDICKSSLWDNESLRERVIAAAVPQNLISLLGRDVLIQRVPDSYLRAIFGAHLACNFVYSHGLDSGEFGFFEFMQGYLQA</sequence>
<dbReference type="InterPro" id="IPR056365">
    <property type="entry name" value="NAD-GDH_2nd"/>
</dbReference>
<comment type="similarity">
    <text evidence="1">Belongs to the Glu/Leu/Phe/Val dehydrogenases family.</text>
</comment>
<evidence type="ECO:0000313" key="5">
    <source>
        <dbReference type="EMBL" id="CAE2219510.1"/>
    </source>
</evidence>
<evidence type="ECO:0000256" key="3">
    <source>
        <dbReference type="ARBA" id="ARBA00023027"/>
    </source>
</evidence>
<dbReference type="InterPro" id="IPR046346">
    <property type="entry name" value="Aminoacid_DH-like_N_sf"/>
</dbReference>
<dbReference type="Gene3D" id="3.40.50.720">
    <property type="entry name" value="NAD(P)-binding Rossmann-like Domain"/>
    <property type="match status" value="1"/>
</dbReference>
<dbReference type="SUPFAM" id="SSF51735">
    <property type="entry name" value="NAD(P)-binding Rossmann-fold domains"/>
    <property type="match status" value="1"/>
</dbReference>
<dbReference type="Pfam" id="PF23152">
    <property type="entry name" value="GDH_2nd"/>
    <property type="match status" value="1"/>
</dbReference>
<evidence type="ECO:0000259" key="4">
    <source>
        <dbReference type="SMART" id="SM00839"/>
    </source>
</evidence>
<dbReference type="InterPro" id="IPR036291">
    <property type="entry name" value="NAD(P)-bd_dom_sf"/>
</dbReference>
<evidence type="ECO:0000256" key="1">
    <source>
        <dbReference type="ARBA" id="ARBA00006382"/>
    </source>
</evidence>
<dbReference type="PANTHER" id="PTHR11606:SF24">
    <property type="entry name" value="NAD-SPECIFIC GLUTAMATE DEHYDROGENASE"/>
    <property type="match status" value="1"/>
</dbReference>
<dbReference type="SMART" id="SM00839">
    <property type="entry name" value="ELFV_dehydrog"/>
    <property type="match status" value="1"/>
</dbReference>
<dbReference type="Pfam" id="PF00208">
    <property type="entry name" value="ELFV_dehydrog"/>
    <property type="match status" value="1"/>
</dbReference>
<reference evidence="5" key="1">
    <citation type="submission" date="2021-01" db="EMBL/GenBank/DDBJ databases">
        <authorList>
            <person name="Corre E."/>
            <person name="Pelletier E."/>
            <person name="Niang G."/>
            <person name="Scheremetjew M."/>
            <person name="Finn R."/>
            <person name="Kale V."/>
            <person name="Holt S."/>
            <person name="Cochrane G."/>
            <person name="Meng A."/>
            <person name="Brown T."/>
            <person name="Cohen L."/>
        </authorList>
    </citation>
    <scope>NUCLEOTIDE SEQUENCE</scope>
    <source>
        <strain evidence="5">DIVA3 518/3/11/1/6</strain>
    </source>
</reference>
<feature type="domain" description="Glutamate/phenylalanine/leucine/valine/L-tryptophan dehydrogenase C-terminal" evidence="4">
    <location>
        <begin position="558"/>
        <end position="825"/>
    </location>
</feature>
<dbReference type="GO" id="GO:0005739">
    <property type="term" value="C:mitochondrion"/>
    <property type="evidence" value="ECO:0007669"/>
    <property type="project" value="TreeGrafter"/>
</dbReference>
<gene>
    <name evidence="5" type="ORF">VSP0166_LOCUS8536</name>
</gene>
<dbReference type="EMBL" id="HBKP01012168">
    <property type="protein sequence ID" value="CAE2219510.1"/>
    <property type="molecule type" value="Transcribed_RNA"/>
</dbReference>
<accession>A0A7S4I5S4</accession>
<dbReference type="GO" id="GO:0004352">
    <property type="term" value="F:glutamate dehydrogenase (NAD+) activity"/>
    <property type="evidence" value="ECO:0007669"/>
    <property type="project" value="TreeGrafter"/>
</dbReference>
<evidence type="ECO:0000256" key="2">
    <source>
        <dbReference type="ARBA" id="ARBA00023002"/>
    </source>
</evidence>
<dbReference type="SUPFAM" id="SSF53223">
    <property type="entry name" value="Aminoacid dehydrogenase-like, N-terminal domain"/>
    <property type="match status" value="1"/>
</dbReference>